<protein>
    <submittedName>
        <fullName evidence="4">DUF4880 domain-containing protein</fullName>
    </submittedName>
</protein>
<name>A0A494TNP4_SPHPE</name>
<dbReference type="Pfam" id="PF16220">
    <property type="entry name" value="DUF4880"/>
    <property type="match status" value="1"/>
</dbReference>
<dbReference type="PANTHER" id="PTHR30273">
    <property type="entry name" value="PERIPLASMIC SIGNAL SENSOR AND SIGMA FACTOR ACTIVATOR FECR-RELATED"/>
    <property type="match status" value="1"/>
</dbReference>
<dbReference type="InterPro" id="IPR012373">
    <property type="entry name" value="Ferrdict_sens_TM"/>
</dbReference>
<dbReference type="InterPro" id="IPR032623">
    <property type="entry name" value="FecR_N"/>
</dbReference>
<dbReference type="Pfam" id="PF04773">
    <property type="entry name" value="FecR"/>
    <property type="match status" value="1"/>
</dbReference>
<reference evidence="4 5" key="1">
    <citation type="submission" date="2018-09" db="EMBL/GenBank/DDBJ databases">
        <title>Sphingomonas peninsula sp. nov., isolated from fildes peninsula, Antarctic soil.</title>
        <authorList>
            <person name="Yingchao G."/>
        </authorList>
    </citation>
    <scope>NUCLEOTIDE SEQUENCE [LARGE SCALE GENOMIC DNA]</scope>
    <source>
        <strain evidence="4 5">YZ-8</strain>
    </source>
</reference>
<proteinExistence type="predicted"/>
<dbReference type="RefSeq" id="WP_121154719.1">
    <property type="nucleotide sequence ID" value="NZ_CP032829.1"/>
</dbReference>
<dbReference type="OrthoDB" id="7492241at2"/>
<feature type="domain" description="FecR protein" evidence="2">
    <location>
        <begin position="108"/>
        <end position="197"/>
    </location>
</feature>
<gene>
    <name evidence="4" type="ORF">D3Y57_17690</name>
</gene>
<dbReference type="AlphaFoldDB" id="A0A494TNP4"/>
<evidence type="ECO:0000313" key="4">
    <source>
        <dbReference type="EMBL" id="AYJ87426.1"/>
    </source>
</evidence>
<dbReference type="EMBL" id="CP032829">
    <property type="protein sequence ID" value="AYJ87426.1"/>
    <property type="molecule type" value="Genomic_DNA"/>
</dbReference>
<evidence type="ECO:0000259" key="2">
    <source>
        <dbReference type="Pfam" id="PF04773"/>
    </source>
</evidence>
<dbReference type="PANTHER" id="PTHR30273:SF2">
    <property type="entry name" value="PROTEIN FECR"/>
    <property type="match status" value="1"/>
</dbReference>
<dbReference type="GO" id="GO:0016989">
    <property type="term" value="F:sigma factor antagonist activity"/>
    <property type="evidence" value="ECO:0007669"/>
    <property type="project" value="TreeGrafter"/>
</dbReference>
<keyword evidence="5" id="KW-1185">Reference proteome</keyword>
<keyword evidence="1" id="KW-0472">Membrane</keyword>
<evidence type="ECO:0000259" key="3">
    <source>
        <dbReference type="Pfam" id="PF16220"/>
    </source>
</evidence>
<dbReference type="PIRSF" id="PIRSF018266">
    <property type="entry name" value="FecR"/>
    <property type="match status" value="1"/>
</dbReference>
<accession>A0A494TNP4</accession>
<evidence type="ECO:0000256" key="1">
    <source>
        <dbReference type="SAM" id="Phobius"/>
    </source>
</evidence>
<feature type="transmembrane region" description="Helical" evidence="1">
    <location>
        <begin position="78"/>
        <end position="96"/>
    </location>
</feature>
<dbReference type="Gene3D" id="2.60.120.1440">
    <property type="match status" value="1"/>
</dbReference>
<dbReference type="InterPro" id="IPR006860">
    <property type="entry name" value="FecR"/>
</dbReference>
<dbReference type="Proteomes" id="UP000276254">
    <property type="component" value="Chromosome"/>
</dbReference>
<sequence>MGTRIDDEADVWWARLNRPDGARHRAAFVAWRDADPRHAAAFAQTERHWDIARNTRHRASRQAASPVKLQSAFRRQHALAALVALVAVGTIVWRPWGDAKQLPVALATSAGSAVRAFRLADMSIVLLDADSAIAVDLTDRERRVTLTRGRARFIVAHDPARRFVVLADGQKVTAHGTVFDVSQTRTGTHIVLISGVVDVTTTVETPSDHPSAPVTMRAGQTLDASSHGMHAVPTHVSDAAWPVSRLSFNGVPLGRVIALANRHASVRIVLAPDVTTGRRISGVFDVRDARALAEKLAAALDLRLSESDRGILLSGGR</sequence>
<feature type="domain" description="FecR N-terminal" evidence="3">
    <location>
        <begin position="7"/>
        <end position="47"/>
    </location>
</feature>
<evidence type="ECO:0000313" key="5">
    <source>
        <dbReference type="Proteomes" id="UP000276254"/>
    </source>
</evidence>
<keyword evidence="1" id="KW-1133">Transmembrane helix</keyword>
<dbReference type="KEGG" id="spha:D3Y57_17690"/>
<organism evidence="4 5">
    <name type="scientific">Sphingomonas paeninsulae</name>
    <dbReference type="NCBI Taxonomy" id="2319844"/>
    <lineage>
        <taxon>Bacteria</taxon>
        <taxon>Pseudomonadati</taxon>
        <taxon>Pseudomonadota</taxon>
        <taxon>Alphaproteobacteria</taxon>
        <taxon>Sphingomonadales</taxon>
        <taxon>Sphingomonadaceae</taxon>
        <taxon>Sphingomonas</taxon>
    </lineage>
</organism>
<keyword evidence="1" id="KW-0812">Transmembrane</keyword>